<dbReference type="PROSITE" id="PS51779">
    <property type="entry name" value="POTRA"/>
    <property type="match status" value="1"/>
</dbReference>
<dbReference type="Gene3D" id="2.40.160.50">
    <property type="entry name" value="membrane protein fhac: a member of the omp85/tpsb transporter family"/>
    <property type="match status" value="1"/>
</dbReference>
<dbReference type="EMBL" id="CP000661">
    <property type="protein sequence ID" value="ABP71508.1"/>
    <property type="molecule type" value="Genomic_DNA"/>
</dbReference>
<dbReference type="InterPro" id="IPR039910">
    <property type="entry name" value="D15-like"/>
</dbReference>
<keyword evidence="2" id="KW-0812">Transmembrane</keyword>
<sequence>MSQQILPAIVSADICFGGGCVSVSCIRSLGLLAGIVGLAFTSAAPSAQTLDRLEFRVAGGNDEVERTIKGASALIAARDVEGGDAQDLLSAARAEYGRLVTALYGLGYYSPVVNVLVDGREAAQIPPLDAPETIRTIIVQVQVGPPFRFGVARVAPLAPETELPDDFRAGERARSTLVQDSARAAADGWRSAGFAKVDVGSETVVADHARQILDADVRMAPGPRLRFGEMRVVGAQRMSERRIHKIANLPTGEVYDPEELQDSADRLRRTGVFRSVSLTEDEAVTPPDLLGITATVVEELPRRYSFGVEVSSLEGATVTGQWMHRNLLGGGERLTVTGEVDNLGAANSGVDYRLGVTLDRPATPTADTTLGFGVQVERLDEEDFLADTITLNTSLTRLFSRQLTGSIGVSYAYSDVEDDFGQYVYEYVSLPGTLIWNRRDNDLDTTEGFYLAAGATPFQGFGETGSGGQLTLDGRAFFGFGDEDRPFVLAGRLQAGAVFGPELIETPREYLFYSGGGGTVRGQPYQSLGVRPDESDPDYKIGGTRFAALSAEFRAPITRNIGVVAFADAGYVTADSIDSNRDEWHAGAGLGVRYATGFGPIRVDVAGPVGGDTGDGVQIYIGIGQAF</sequence>
<evidence type="ECO:0000259" key="4">
    <source>
        <dbReference type="PROSITE" id="PS51779"/>
    </source>
</evidence>
<accession>A4WVU4</accession>
<keyword evidence="2" id="KW-1134">Transmembrane beta strand</keyword>
<feature type="domain" description="POTRA" evidence="4">
    <location>
        <begin position="225"/>
        <end position="299"/>
    </location>
</feature>
<gene>
    <name evidence="5" type="ordered locus">Rsph17025_2621</name>
</gene>
<dbReference type="KEGG" id="rsq:Rsph17025_2621"/>
<dbReference type="PANTHER" id="PTHR12815:SF42">
    <property type="entry name" value="BACTERIAL SURFACE ANTIGEN (D15) DOMAIN-CONTAINING PROTEIN"/>
    <property type="match status" value="1"/>
</dbReference>
<comment type="subcellular location">
    <subcellularLocation>
        <location evidence="1">Membrane</location>
    </subcellularLocation>
</comment>
<organism evidence="5">
    <name type="scientific">Cereibacter sphaeroides (strain ATCC 17025 / ATH 2.4.3)</name>
    <name type="common">Rhodobacter sphaeroides</name>
    <dbReference type="NCBI Taxonomy" id="349102"/>
    <lineage>
        <taxon>Bacteria</taxon>
        <taxon>Pseudomonadati</taxon>
        <taxon>Pseudomonadota</taxon>
        <taxon>Alphaproteobacteria</taxon>
        <taxon>Rhodobacterales</taxon>
        <taxon>Paracoccaceae</taxon>
        <taxon>Cereibacter</taxon>
    </lineage>
</organism>
<protein>
    <submittedName>
        <fullName evidence="5">Surface antigen (D15)</fullName>
    </submittedName>
</protein>
<evidence type="ECO:0000256" key="2">
    <source>
        <dbReference type="ARBA" id="ARBA00022452"/>
    </source>
</evidence>
<dbReference type="InterPro" id="IPR000184">
    <property type="entry name" value="Bac_surfAg_D15"/>
</dbReference>
<dbReference type="AlphaFoldDB" id="A4WVU4"/>
<dbReference type="GO" id="GO:0019867">
    <property type="term" value="C:outer membrane"/>
    <property type="evidence" value="ECO:0007669"/>
    <property type="project" value="InterPro"/>
</dbReference>
<reference evidence="5" key="1">
    <citation type="submission" date="2007-04" db="EMBL/GenBank/DDBJ databases">
        <title>Complete sequence of chromosome of Rhodobacter sphaeroides ATCC 17025.</title>
        <authorList>
            <consortium name="US DOE Joint Genome Institute"/>
            <person name="Copeland A."/>
            <person name="Lucas S."/>
            <person name="Lapidus A."/>
            <person name="Barry K."/>
            <person name="Detter J.C."/>
            <person name="Glavina del Rio T."/>
            <person name="Hammon N."/>
            <person name="Israni S."/>
            <person name="Dalin E."/>
            <person name="Tice H."/>
            <person name="Pitluck S."/>
            <person name="Chertkov O."/>
            <person name="Brettin T."/>
            <person name="Bruce D."/>
            <person name="Han C."/>
            <person name="Schmutz J."/>
            <person name="Larimer F."/>
            <person name="Land M."/>
            <person name="Hauser L."/>
            <person name="Kyrpides N."/>
            <person name="Kim E."/>
            <person name="Richardson P."/>
            <person name="Mackenzie C."/>
            <person name="Choudhary M."/>
            <person name="Donohue T.J."/>
            <person name="Kaplan S."/>
        </authorList>
    </citation>
    <scope>NUCLEOTIDE SEQUENCE [LARGE SCALE GENOMIC DNA]</scope>
    <source>
        <strain evidence="5">ATCC 17025</strain>
    </source>
</reference>
<name>A4WVU4_CERS5</name>
<dbReference type="STRING" id="349102.Rsph17025_2621"/>
<evidence type="ECO:0000256" key="1">
    <source>
        <dbReference type="ARBA" id="ARBA00004370"/>
    </source>
</evidence>
<dbReference type="Pfam" id="PF01103">
    <property type="entry name" value="Omp85"/>
    <property type="match status" value="1"/>
</dbReference>
<dbReference type="HOGENOM" id="CLU_018618_0_1_5"/>
<dbReference type="Pfam" id="PF07244">
    <property type="entry name" value="POTRA"/>
    <property type="match status" value="1"/>
</dbReference>
<keyword evidence="3" id="KW-0472">Membrane</keyword>
<dbReference type="Gene3D" id="3.10.20.310">
    <property type="entry name" value="membrane protein fhac"/>
    <property type="match status" value="1"/>
</dbReference>
<evidence type="ECO:0000256" key="3">
    <source>
        <dbReference type="ARBA" id="ARBA00023136"/>
    </source>
</evidence>
<dbReference type="InterPro" id="IPR034746">
    <property type="entry name" value="POTRA"/>
</dbReference>
<dbReference type="PANTHER" id="PTHR12815">
    <property type="entry name" value="SORTING AND ASSEMBLY MACHINERY SAMM50 PROTEIN FAMILY MEMBER"/>
    <property type="match status" value="1"/>
</dbReference>
<dbReference type="InterPro" id="IPR010827">
    <property type="entry name" value="BamA/TamA_POTRA"/>
</dbReference>
<evidence type="ECO:0000313" key="5">
    <source>
        <dbReference type="EMBL" id="ABP71508.1"/>
    </source>
</evidence>
<dbReference type="eggNOG" id="COG0729">
    <property type="taxonomic scope" value="Bacteria"/>
</dbReference>
<proteinExistence type="predicted"/>